<gene>
    <name evidence="2" type="ORF">AVDCRST_MAG05-1509</name>
</gene>
<feature type="domain" description="Cupin type-2" evidence="1">
    <location>
        <begin position="45"/>
        <end position="113"/>
    </location>
</feature>
<dbReference type="InterPro" id="IPR013096">
    <property type="entry name" value="Cupin_2"/>
</dbReference>
<reference evidence="2" key="1">
    <citation type="submission" date="2020-02" db="EMBL/GenBank/DDBJ databases">
        <authorList>
            <person name="Meier V. D."/>
        </authorList>
    </citation>
    <scope>NUCLEOTIDE SEQUENCE</scope>
    <source>
        <strain evidence="2">AVDCRST_MAG05</strain>
    </source>
</reference>
<protein>
    <recommendedName>
        <fullName evidence="1">Cupin type-2 domain-containing protein</fullName>
    </recommendedName>
</protein>
<evidence type="ECO:0000313" key="2">
    <source>
        <dbReference type="EMBL" id="CAA9484680.1"/>
    </source>
</evidence>
<dbReference type="Pfam" id="PF07883">
    <property type="entry name" value="Cupin_2"/>
    <property type="match status" value="1"/>
</dbReference>
<dbReference type="PANTHER" id="PTHR36440:SF1">
    <property type="entry name" value="PUTATIVE (AFU_ORTHOLOGUE AFUA_8G07350)-RELATED"/>
    <property type="match status" value="1"/>
</dbReference>
<organism evidence="2">
    <name type="scientific">uncultured Rubrobacteraceae bacterium</name>
    <dbReference type="NCBI Taxonomy" id="349277"/>
    <lineage>
        <taxon>Bacteria</taxon>
        <taxon>Bacillati</taxon>
        <taxon>Actinomycetota</taxon>
        <taxon>Rubrobacteria</taxon>
        <taxon>Rubrobacterales</taxon>
        <taxon>Rubrobacteraceae</taxon>
        <taxon>environmental samples</taxon>
    </lineage>
</organism>
<name>A0A6J4S7H8_9ACTN</name>
<evidence type="ECO:0000259" key="1">
    <source>
        <dbReference type="Pfam" id="PF07883"/>
    </source>
</evidence>
<dbReference type="AlphaFoldDB" id="A0A6J4S7H8"/>
<dbReference type="InterPro" id="IPR053146">
    <property type="entry name" value="QDO-like"/>
</dbReference>
<dbReference type="InterPro" id="IPR011051">
    <property type="entry name" value="RmlC_Cupin_sf"/>
</dbReference>
<sequence length="164" mass="17707">MKTENGGVFVGPADGRDLTNPIGGAMVVKVRDEHTAGAYSVHDNTIPPGAPGPRPHLHRGHEEAFYVLEGELTVRVGPRRIVAPAGSFVVVPRGVAHRPSNPGQYPTRVLLIFSPAGMDRFFEEAAEGRMPLAGPPPTDPEVLARLETFTEKYGYEFAELPAEE</sequence>
<proteinExistence type="predicted"/>
<dbReference type="InterPro" id="IPR014710">
    <property type="entry name" value="RmlC-like_jellyroll"/>
</dbReference>
<accession>A0A6J4S7H8</accession>
<dbReference type="Gene3D" id="2.60.120.10">
    <property type="entry name" value="Jelly Rolls"/>
    <property type="match status" value="1"/>
</dbReference>
<dbReference type="SUPFAM" id="SSF51182">
    <property type="entry name" value="RmlC-like cupins"/>
    <property type="match status" value="1"/>
</dbReference>
<dbReference type="EMBL" id="CADCVM010000168">
    <property type="protein sequence ID" value="CAA9484680.1"/>
    <property type="molecule type" value="Genomic_DNA"/>
</dbReference>
<dbReference type="PANTHER" id="PTHR36440">
    <property type="entry name" value="PUTATIVE (AFU_ORTHOLOGUE AFUA_8G07350)-RELATED"/>
    <property type="match status" value="1"/>
</dbReference>